<feature type="region of interest" description="Disordered" evidence="1">
    <location>
        <begin position="95"/>
        <end position="119"/>
    </location>
</feature>
<protein>
    <submittedName>
        <fullName evidence="3">Ribosomal protein L4</fullName>
    </submittedName>
</protein>
<accession>A0A915K699</accession>
<dbReference type="AlphaFoldDB" id="A0A915K699"/>
<reference evidence="3" key="1">
    <citation type="submission" date="2022-11" db="UniProtKB">
        <authorList>
            <consortium name="WormBaseParasite"/>
        </authorList>
    </citation>
    <scope>IDENTIFICATION</scope>
</reference>
<dbReference type="PANTHER" id="PTHR37449:SF1">
    <property type="entry name" value="OS02G0159950 PROTEIN"/>
    <property type="match status" value="1"/>
</dbReference>
<evidence type="ECO:0000256" key="1">
    <source>
        <dbReference type="SAM" id="MobiDB-lite"/>
    </source>
</evidence>
<proteinExistence type="predicted"/>
<evidence type="ECO:0000313" key="3">
    <source>
        <dbReference type="WBParaSite" id="nRc.2.0.1.t33714-RA"/>
    </source>
</evidence>
<dbReference type="PANTHER" id="PTHR37449">
    <property type="match status" value="1"/>
</dbReference>
<evidence type="ECO:0000313" key="2">
    <source>
        <dbReference type="Proteomes" id="UP000887565"/>
    </source>
</evidence>
<name>A0A915K699_ROMCU</name>
<keyword evidence="2" id="KW-1185">Reference proteome</keyword>
<dbReference type="WBParaSite" id="nRc.2.0.1.t33714-RA">
    <property type="protein sequence ID" value="nRc.2.0.1.t33714-RA"/>
    <property type="gene ID" value="nRc.2.0.1.g33714"/>
</dbReference>
<sequence length="119" mass="12884">MGQKFGKSLLKAKNLANLKKLLLPDLWKKITKGPILVTLNPANSTLRSKRPGRTKAGSNVSGRFVAIKTLMLPQPITRMKQASVRLATARAHKVLPVPGGPYNKTPLGGSMPKFTKRSG</sequence>
<dbReference type="Proteomes" id="UP000887565">
    <property type="component" value="Unplaced"/>
</dbReference>
<organism evidence="2 3">
    <name type="scientific">Romanomermis culicivorax</name>
    <name type="common">Nematode worm</name>
    <dbReference type="NCBI Taxonomy" id="13658"/>
    <lineage>
        <taxon>Eukaryota</taxon>
        <taxon>Metazoa</taxon>
        <taxon>Ecdysozoa</taxon>
        <taxon>Nematoda</taxon>
        <taxon>Enoplea</taxon>
        <taxon>Dorylaimia</taxon>
        <taxon>Mermithida</taxon>
        <taxon>Mermithoidea</taxon>
        <taxon>Mermithidae</taxon>
        <taxon>Romanomermis</taxon>
    </lineage>
</organism>